<feature type="domain" description="Peptidase A2" evidence="4">
    <location>
        <begin position="91"/>
        <end position="169"/>
    </location>
</feature>
<accession>A0A2S8BAG8</accession>
<dbReference type="EMBL" id="PHFW01000002">
    <property type="protein sequence ID" value="PQM29347.1"/>
    <property type="molecule type" value="Genomic_DNA"/>
</dbReference>
<keyword evidence="6" id="KW-1185">Reference proteome</keyword>
<dbReference type="SUPFAM" id="SSF50630">
    <property type="entry name" value="Acid proteases"/>
    <property type="match status" value="2"/>
</dbReference>
<keyword evidence="1" id="KW-0378">Hydrolase</keyword>
<keyword evidence="3" id="KW-0732">Signal</keyword>
<evidence type="ECO:0000256" key="2">
    <source>
        <dbReference type="SAM" id="MobiDB-lite"/>
    </source>
</evidence>
<dbReference type="GO" id="GO:0004190">
    <property type="term" value="F:aspartic-type endopeptidase activity"/>
    <property type="evidence" value="ECO:0007669"/>
    <property type="project" value="InterPro"/>
</dbReference>
<dbReference type="OrthoDB" id="107347at2"/>
<dbReference type="RefSeq" id="WP_106000788.1">
    <property type="nucleotide sequence ID" value="NZ_CM009578.1"/>
</dbReference>
<dbReference type="InterPro" id="IPR001969">
    <property type="entry name" value="Aspartic_peptidase_AS"/>
</dbReference>
<evidence type="ECO:0000313" key="5">
    <source>
        <dbReference type="EMBL" id="PQM29347.1"/>
    </source>
</evidence>
<dbReference type="InterPro" id="IPR021109">
    <property type="entry name" value="Peptidase_aspartic_dom_sf"/>
</dbReference>
<dbReference type="CDD" id="cd05483">
    <property type="entry name" value="retropepsin_like_bacteria"/>
    <property type="match status" value="1"/>
</dbReference>
<comment type="caution">
    <text evidence="5">The sequence shown here is derived from an EMBL/GenBank/DDBJ whole genome shotgun (WGS) entry which is preliminary data.</text>
</comment>
<dbReference type="PROSITE" id="PS50175">
    <property type="entry name" value="ASP_PROT_RETROV"/>
    <property type="match status" value="1"/>
</dbReference>
<feature type="chain" id="PRO_5015616216" description="Peptidase A2 domain-containing protein" evidence="3">
    <location>
        <begin position="24"/>
        <end position="358"/>
    </location>
</feature>
<dbReference type="Proteomes" id="UP000238954">
    <property type="component" value="Chromosome"/>
</dbReference>
<evidence type="ECO:0000256" key="3">
    <source>
        <dbReference type="SAM" id="SignalP"/>
    </source>
</evidence>
<organism evidence="5 6">
    <name type="scientific">Sphingopyxis lindanitolerans</name>
    <dbReference type="NCBI Taxonomy" id="2054227"/>
    <lineage>
        <taxon>Bacteria</taxon>
        <taxon>Pseudomonadati</taxon>
        <taxon>Pseudomonadota</taxon>
        <taxon>Alphaproteobacteria</taxon>
        <taxon>Sphingomonadales</taxon>
        <taxon>Sphingomonadaceae</taxon>
        <taxon>Sphingopyxis</taxon>
    </lineage>
</organism>
<feature type="signal peptide" evidence="3">
    <location>
        <begin position="1"/>
        <end position="23"/>
    </location>
</feature>
<reference evidence="6" key="1">
    <citation type="submission" date="2017-11" db="EMBL/GenBank/DDBJ databases">
        <title>The complete genome sequence of Sphingopyxis pomeranensis sp. nov. strain WS5A3p.</title>
        <authorList>
            <person name="Kaminski M.A."/>
        </authorList>
    </citation>
    <scope>NUCLEOTIDE SEQUENCE [LARGE SCALE GENOMIC DNA]</scope>
    <source>
        <strain evidence="6">WS5A3p</strain>
    </source>
</reference>
<dbReference type="GO" id="GO:0006508">
    <property type="term" value="P:proteolysis"/>
    <property type="evidence" value="ECO:0007669"/>
    <property type="project" value="InterPro"/>
</dbReference>
<proteinExistence type="predicted"/>
<dbReference type="Pfam" id="PF13650">
    <property type="entry name" value="Asp_protease_2"/>
    <property type="match status" value="2"/>
</dbReference>
<sequence>MIEATKSSVAAVLLIAAPLLVGAAQKPADPPPTPPPASSQAPVTSAAVPAPAPADAALAPPVLVTPFIQPFDLDASRRMAVKVMVGGEGPFSFLVDTGAERTVIARELAERLGLVEGAKLRMATIGGSAVVPSYRVAAVEMANLRLTGIDAPALFGRHLGAAGLIGVDMLEERRVLIDFRKESMEILETRKRARPIIRDDDAIVVTARNSAGRLILSDARIDGKRIDVIVDTGAQTSVGNPMLQKLVASRRANRLPFMASTLDSVTGETVPALRTAIKRITLNGLDVNNLPISFADSQAFRALGLQNRPALLLGMDGLALFDRVEIDFPNRRVVFDLPSGASRETGQRFAANMATRGG</sequence>
<name>A0A2S8BAG8_9SPHN</name>
<evidence type="ECO:0000256" key="1">
    <source>
        <dbReference type="ARBA" id="ARBA00022801"/>
    </source>
</evidence>
<dbReference type="InterPro" id="IPR001995">
    <property type="entry name" value="Peptidase_A2_cat"/>
</dbReference>
<feature type="compositionally biased region" description="Pro residues" evidence="2">
    <location>
        <begin position="28"/>
        <end position="37"/>
    </location>
</feature>
<dbReference type="Gene3D" id="2.40.70.10">
    <property type="entry name" value="Acid Proteases"/>
    <property type="match status" value="2"/>
</dbReference>
<dbReference type="PROSITE" id="PS00141">
    <property type="entry name" value="ASP_PROTEASE"/>
    <property type="match status" value="2"/>
</dbReference>
<dbReference type="AlphaFoldDB" id="A0A2S8BAG8"/>
<gene>
    <name evidence="5" type="ORF">CVO77_11295</name>
</gene>
<evidence type="ECO:0000313" key="6">
    <source>
        <dbReference type="Proteomes" id="UP000238954"/>
    </source>
</evidence>
<evidence type="ECO:0000259" key="4">
    <source>
        <dbReference type="PROSITE" id="PS50175"/>
    </source>
</evidence>
<feature type="region of interest" description="Disordered" evidence="2">
    <location>
        <begin position="25"/>
        <end position="46"/>
    </location>
</feature>
<dbReference type="InterPro" id="IPR034122">
    <property type="entry name" value="Retropepsin-like_bacterial"/>
</dbReference>
<protein>
    <recommendedName>
        <fullName evidence="4">Peptidase A2 domain-containing protein</fullName>
    </recommendedName>
</protein>